<evidence type="ECO:0000256" key="7">
    <source>
        <dbReference type="ARBA" id="ARBA00049197"/>
    </source>
</evidence>
<dbReference type="FunFam" id="1.10.1040.10:FF:000006">
    <property type="entry name" value="3-hydroxyisobutyrate dehydrogenase"/>
    <property type="match status" value="1"/>
</dbReference>
<dbReference type="AlphaFoldDB" id="A0A2H9TLT6"/>
<proteinExistence type="inferred from homology"/>
<comment type="pathway">
    <text evidence="1">Amino-acid degradation; L-valine degradation.</text>
</comment>
<evidence type="ECO:0000259" key="8">
    <source>
        <dbReference type="Pfam" id="PF03446"/>
    </source>
</evidence>
<dbReference type="Gene3D" id="3.40.50.720">
    <property type="entry name" value="NAD(P)-binding Rossmann-like Domain"/>
    <property type="match status" value="1"/>
</dbReference>
<comment type="caution">
    <text evidence="10">The sequence shown here is derived from an EMBL/GenBank/DDBJ whole genome shotgun (WGS) entry which is preliminary data.</text>
</comment>
<evidence type="ECO:0000256" key="1">
    <source>
        <dbReference type="ARBA" id="ARBA00005109"/>
    </source>
</evidence>
<protein>
    <recommendedName>
        <fullName evidence="3">3-hydroxyisobutyrate dehydrogenase</fullName>
        <ecNumber evidence="3">1.1.1.31</ecNumber>
    </recommendedName>
</protein>
<reference evidence="10 11" key="1">
    <citation type="submission" date="2016-10" db="EMBL/GenBank/DDBJ databases">
        <title>The genome of Paramicrosporidium saccamoebae is the missing link in understanding Cryptomycota and Microsporidia evolution.</title>
        <authorList>
            <person name="Quandt C.A."/>
            <person name="Beaudet D."/>
            <person name="Corsaro D."/>
            <person name="Michel R."/>
            <person name="Corradi N."/>
            <person name="James T."/>
        </authorList>
    </citation>
    <scope>NUCLEOTIDE SEQUENCE [LARGE SCALE GENOMIC DNA]</scope>
    <source>
        <strain evidence="10 11">KSL3</strain>
    </source>
</reference>
<evidence type="ECO:0000256" key="4">
    <source>
        <dbReference type="ARBA" id="ARBA00022456"/>
    </source>
</evidence>
<dbReference type="Pfam" id="PF03446">
    <property type="entry name" value="NAD_binding_2"/>
    <property type="match status" value="1"/>
</dbReference>
<dbReference type="GO" id="GO:0050661">
    <property type="term" value="F:NADP binding"/>
    <property type="evidence" value="ECO:0007669"/>
    <property type="project" value="InterPro"/>
</dbReference>
<sequence>MLPNNSIVNNVYLGSDGLVAHAKQNNTLIDCSTVSPGVEEKISKTAIRHQVNFLDAPVSGGVKGAAAGTLSFLVGGDPQVLETNKDLFQAMGKNIFHCGGSGSGQVAKICNNLILGVSMVVLSEALHLGGRLGLDPKVLSAVINSSSGRSWSSETYNPVPGIMAGVPSSSEYAGGFATKLMVKDMMLALEEAQRCGAALPTGAIATEMYRTLAERMGQKDFSSVFLHIQSISK</sequence>
<evidence type="ECO:0000313" key="11">
    <source>
        <dbReference type="Proteomes" id="UP000240830"/>
    </source>
</evidence>
<dbReference type="Proteomes" id="UP000240830">
    <property type="component" value="Unassembled WGS sequence"/>
</dbReference>
<dbReference type="SUPFAM" id="SSF51735">
    <property type="entry name" value="NAD(P)-binding Rossmann-fold domains"/>
    <property type="match status" value="1"/>
</dbReference>
<feature type="domain" description="6-phosphogluconate dehydrogenase NADP-binding" evidence="8">
    <location>
        <begin position="1"/>
        <end position="99"/>
    </location>
</feature>
<dbReference type="InterPro" id="IPR008927">
    <property type="entry name" value="6-PGluconate_DH-like_C_sf"/>
</dbReference>
<evidence type="ECO:0000256" key="3">
    <source>
        <dbReference type="ARBA" id="ARBA00012991"/>
    </source>
</evidence>
<dbReference type="EMBL" id="MTSL01000106">
    <property type="protein sequence ID" value="PJF18704.1"/>
    <property type="molecule type" value="Genomic_DNA"/>
</dbReference>
<feature type="domain" description="3-hydroxyisobutyrate dehydrogenase-like NAD-binding" evidence="9">
    <location>
        <begin position="102"/>
        <end position="224"/>
    </location>
</feature>
<comment type="similarity">
    <text evidence="2">Belongs to the HIBADH-related family. 3-hydroxyisobutyrate dehydrogenase subfamily.</text>
</comment>
<dbReference type="Gene3D" id="1.10.1040.10">
    <property type="entry name" value="N-(1-d-carboxylethyl)-l-norvaline Dehydrogenase, domain 2"/>
    <property type="match status" value="1"/>
</dbReference>
<dbReference type="GO" id="GO:0008442">
    <property type="term" value="F:3-hydroxyisobutyrate dehydrogenase activity"/>
    <property type="evidence" value="ECO:0007669"/>
    <property type="project" value="UniProtKB-EC"/>
</dbReference>
<dbReference type="GO" id="GO:0051287">
    <property type="term" value="F:NAD binding"/>
    <property type="evidence" value="ECO:0007669"/>
    <property type="project" value="InterPro"/>
</dbReference>
<dbReference type="SUPFAM" id="SSF48179">
    <property type="entry name" value="6-phosphogluconate dehydrogenase C-terminal domain-like"/>
    <property type="match status" value="1"/>
</dbReference>
<dbReference type="OrthoDB" id="435038at2759"/>
<keyword evidence="6" id="KW-0520">NAD</keyword>
<dbReference type="STRING" id="1246581.A0A2H9TLT6"/>
<dbReference type="InterPro" id="IPR006115">
    <property type="entry name" value="6PGDH_NADP-bd"/>
</dbReference>
<dbReference type="EC" id="1.1.1.31" evidence="3"/>
<evidence type="ECO:0000256" key="6">
    <source>
        <dbReference type="ARBA" id="ARBA00023027"/>
    </source>
</evidence>
<dbReference type="PANTHER" id="PTHR22981:SF7">
    <property type="entry name" value="3-HYDROXYISOBUTYRATE DEHYDROGENASE, MITOCHONDRIAL"/>
    <property type="match status" value="1"/>
</dbReference>
<evidence type="ECO:0000313" key="10">
    <source>
        <dbReference type="EMBL" id="PJF18704.1"/>
    </source>
</evidence>
<dbReference type="Pfam" id="PF14833">
    <property type="entry name" value="NAD_binding_11"/>
    <property type="match status" value="1"/>
</dbReference>
<dbReference type="InterPro" id="IPR029154">
    <property type="entry name" value="HIBADH-like_NADP-bd"/>
</dbReference>
<evidence type="ECO:0000256" key="2">
    <source>
        <dbReference type="ARBA" id="ARBA00006013"/>
    </source>
</evidence>
<dbReference type="InterPro" id="IPR013328">
    <property type="entry name" value="6PGD_dom2"/>
</dbReference>
<dbReference type="PANTHER" id="PTHR22981">
    <property type="entry name" value="3-HYDROXYISOBUTYRATE DEHYDROGENASE-RELATED"/>
    <property type="match status" value="1"/>
</dbReference>
<gene>
    <name evidence="10" type="ORF">PSACC_01477</name>
</gene>
<comment type="catalytic activity">
    <reaction evidence="7">
        <text>3-hydroxy-2-methylpropanoate + NAD(+) = 2-methyl-3-oxopropanoate + NADH + H(+)</text>
        <dbReference type="Rhea" id="RHEA:17681"/>
        <dbReference type="ChEBI" id="CHEBI:11805"/>
        <dbReference type="ChEBI" id="CHEBI:15378"/>
        <dbReference type="ChEBI" id="CHEBI:57540"/>
        <dbReference type="ChEBI" id="CHEBI:57700"/>
        <dbReference type="ChEBI" id="CHEBI:57945"/>
        <dbReference type="EC" id="1.1.1.31"/>
    </reaction>
</comment>
<name>A0A2H9TLT6_9FUNG</name>
<dbReference type="GO" id="GO:0006574">
    <property type="term" value="P:L-valine catabolic process"/>
    <property type="evidence" value="ECO:0007669"/>
    <property type="project" value="TreeGrafter"/>
</dbReference>
<organism evidence="10 11">
    <name type="scientific">Paramicrosporidium saccamoebae</name>
    <dbReference type="NCBI Taxonomy" id="1246581"/>
    <lineage>
        <taxon>Eukaryota</taxon>
        <taxon>Fungi</taxon>
        <taxon>Fungi incertae sedis</taxon>
        <taxon>Cryptomycota</taxon>
        <taxon>Cryptomycota incertae sedis</taxon>
        <taxon>Paramicrosporidium</taxon>
    </lineage>
</organism>
<keyword evidence="11" id="KW-1185">Reference proteome</keyword>
<evidence type="ECO:0000256" key="5">
    <source>
        <dbReference type="ARBA" id="ARBA00023002"/>
    </source>
</evidence>
<accession>A0A2H9TLT6</accession>
<evidence type="ECO:0000259" key="9">
    <source>
        <dbReference type="Pfam" id="PF14833"/>
    </source>
</evidence>
<dbReference type="InterPro" id="IPR036291">
    <property type="entry name" value="NAD(P)-bd_dom_sf"/>
</dbReference>
<keyword evidence="4" id="KW-0101">Branched-chain amino acid catabolism</keyword>
<keyword evidence="5" id="KW-0560">Oxidoreductase</keyword>